<protein>
    <recommendedName>
        <fullName evidence="3">Molybdenum cofactor biosynthesis protein A-like twitch domain-containing protein</fullName>
    </recommendedName>
</protein>
<proteinExistence type="predicted"/>
<dbReference type="InterPro" id="IPR010505">
    <property type="entry name" value="MoaA_twitch"/>
</dbReference>
<dbReference type="PANTHER" id="PTHR22960:SF0">
    <property type="entry name" value="MOLYBDENUM COFACTOR BIOSYNTHESIS PROTEIN 1"/>
    <property type="match status" value="1"/>
</dbReference>
<evidence type="ECO:0000313" key="5">
    <source>
        <dbReference type="Proteomes" id="UP001642464"/>
    </source>
</evidence>
<dbReference type="EMBL" id="CAXAMM010021846">
    <property type="protein sequence ID" value="CAK9050689.1"/>
    <property type="molecule type" value="Genomic_DNA"/>
</dbReference>
<name>A0ABP0MJ09_9DINO</name>
<comment type="pathway">
    <text evidence="1">Cofactor biosynthesis; molybdopterin biosynthesis.</text>
</comment>
<reference evidence="4 5" key="1">
    <citation type="submission" date="2024-02" db="EMBL/GenBank/DDBJ databases">
        <authorList>
            <person name="Chen Y."/>
            <person name="Shah S."/>
            <person name="Dougan E. K."/>
            <person name="Thang M."/>
            <person name="Chan C."/>
        </authorList>
    </citation>
    <scope>NUCLEOTIDE SEQUENCE [LARGE SCALE GENOMIC DNA]</scope>
</reference>
<evidence type="ECO:0000256" key="1">
    <source>
        <dbReference type="ARBA" id="ARBA00005046"/>
    </source>
</evidence>
<keyword evidence="2" id="KW-0501">Molybdenum cofactor biosynthesis</keyword>
<dbReference type="Pfam" id="PF06463">
    <property type="entry name" value="Mob_synth_C"/>
    <property type="match status" value="1"/>
</dbReference>
<dbReference type="InterPro" id="IPR050105">
    <property type="entry name" value="MoCo_biosynth_MoaA/MoaC"/>
</dbReference>
<gene>
    <name evidence="4" type="ORF">SCF082_LOCUS27927</name>
</gene>
<keyword evidence="5" id="KW-1185">Reference proteome</keyword>
<feature type="domain" description="Molybdenum cofactor biosynthesis protein A-like twitch" evidence="3">
    <location>
        <begin position="1"/>
        <end position="108"/>
    </location>
</feature>
<dbReference type="PANTHER" id="PTHR22960">
    <property type="entry name" value="MOLYBDOPTERIN COFACTOR SYNTHESIS PROTEIN A"/>
    <property type="match status" value="1"/>
</dbReference>
<accession>A0ABP0MJ09</accession>
<dbReference type="InterPro" id="IPR013785">
    <property type="entry name" value="Aldolase_TIM"/>
</dbReference>
<organism evidence="4 5">
    <name type="scientific">Durusdinium trenchii</name>
    <dbReference type="NCBI Taxonomy" id="1381693"/>
    <lineage>
        <taxon>Eukaryota</taxon>
        <taxon>Sar</taxon>
        <taxon>Alveolata</taxon>
        <taxon>Dinophyceae</taxon>
        <taxon>Suessiales</taxon>
        <taxon>Symbiodiniaceae</taxon>
        <taxon>Durusdinium</taxon>
    </lineage>
</organism>
<dbReference type="Gene3D" id="3.20.20.70">
    <property type="entry name" value="Aldolase class I"/>
    <property type="match status" value="1"/>
</dbReference>
<sequence length="132" mass="14759">VRFLEFMPFDGNSWSANRLFPQADMIDAFQKHLEGRGLPRAQRLPPDSPHDVARLWQVPGWKGRIGVISSMTDAFCGGCNRLRITAAGELRNCLFGEEGWDLLQRIRGLAYDCIGWLIGPKDAIVTANGETE</sequence>
<comment type="caution">
    <text evidence="4">The sequence shown here is derived from an EMBL/GenBank/DDBJ whole genome shotgun (WGS) entry which is preliminary data.</text>
</comment>
<evidence type="ECO:0000256" key="2">
    <source>
        <dbReference type="ARBA" id="ARBA00023150"/>
    </source>
</evidence>
<dbReference type="Proteomes" id="UP001642464">
    <property type="component" value="Unassembled WGS sequence"/>
</dbReference>
<feature type="non-terminal residue" evidence="4">
    <location>
        <position position="1"/>
    </location>
</feature>
<evidence type="ECO:0000313" key="4">
    <source>
        <dbReference type="EMBL" id="CAK9050689.1"/>
    </source>
</evidence>
<evidence type="ECO:0000259" key="3">
    <source>
        <dbReference type="Pfam" id="PF06463"/>
    </source>
</evidence>
<dbReference type="SUPFAM" id="SSF102114">
    <property type="entry name" value="Radical SAM enzymes"/>
    <property type="match status" value="1"/>
</dbReference>
<dbReference type="InterPro" id="IPR058240">
    <property type="entry name" value="rSAM_sf"/>
</dbReference>